<dbReference type="NCBIfam" id="TIGR02855">
    <property type="entry name" value="spore_yabG"/>
    <property type="match status" value="1"/>
</dbReference>
<gene>
    <name evidence="1" type="ORF">EDD75_1534</name>
</gene>
<dbReference type="RefSeq" id="WP_123930517.1">
    <property type="nucleotide sequence ID" value="NZ_RKRE01000003.1"/>
</dbReference>
<dbReference type="AlphaFoldDB" id="A0A3N5AD11"/>
<accession>A0A3N5AD11</accession>
<name>A0A3N5AD11_9THEO</name>
<keyword evidence="2" id="KW-1185">Reference proteome</keyword>
<reference evidence="1 2" key="1">
    <citation type="submission" date="2018-11" db="EMBL/GenBank/DDBJ databases">
        <title>Genomic Encyclopedia of Type Strains, Phase IV (KMG-IV): sequencing the most valuable type-strain genomes for metagenomic binning, comparative biology and taxonomic classification.</title>
        <authorList>
            <person name="Goeker M."/>
        </authorList>
    </citation>
    <scope>NUCLEOTIDE SEQUENCE [LARGE SCALE GENOMIC DNA]</scope>
    <source>
        <strain evidence="1 2">DSM 102936</strain>
    </source>
</reference>
<protein>
    <submittedName>
        <fullName evidence="1">Spore coat assembly protein</fullName>
    </submittedName>
</protein>
<organism evidence="1 2">
    <name type="scientific">Thermodesulfitimonas autotrophica</name>
    <dbReference type="NCBI Taxonomy" id="1894989"/>
    <lineage>
        <taxon>Bacteria</taxon>
        <taxon>Bacillati</taxon>
        <taxon>Bacillota</taxon>
        <taxon>Clostridia</taxon>
        <taxon>Thermoanaerobacterales</taxon>
        <taxon>Thermoanaerobacteraceae</taxon>
        <taxon>Thermodesulfitimonas</taxon>
    </lineage>
</organism>
<sequence length="285" mass="31864">MASFREGDVVARRSHEMDVLFKIMRLFAKDDGKEYALLKGIDFRLVCDAPLEDLVLLKPDEIAAHWRQVFARNSEIIRRSLARRTEGFPNMRDGGTIEAFTVPGRVLHIDGDRDYVELCLTTYKQMGVPASAYVIPEERQPKAVAELLPRHLPDILIVTGHDSFLPEKGDFKDLASYRNSRYFVAAVKAARIFEPDRDALVIFAGACQSHYEALLAAGANFASSPRRVLIHAFDPVFIAERVAYTPVHQSVPLQEAIEHTITGYAGIGGIETQGRLRLGVPKSPY</sequence>
<evidence type="ECO:0000313" key="1">
    <source>
        <dbReference type="EMBL" id="RPF42433.1"/>
    </source>
</evidence>
<dbReference type="Pfam" id="PF05582">
    <property type="entry name" value="Peptidase_U57"/>
    <property type="match status" value="1"/>
</dbReference>
<dbReference type="InterPro" id="IPR008764">
    <property type="entry name" value="Peptidase_U57"/>
</dbReference>
<proteinExistence type="predicted"/>
<dbReference type="PIRSF" id="PIRSF011575">
    <property type="entry name" value="YabG"/>
    <property type="match status" value="1"/>
</dbReference>
<dbReference type="OrthoDB" id="9785306at2"/>
<comment type="caution">
    <text evidence="1">The sequence shown here is derived from an EMBL/GenBank/DDBJ whole genome shotgun (WGS) entry which is preliminary data.</text>
</comment>
<evidence type="ECO:0000313" key="2">
    <source>
        <dbReference type="Proteomes" id="UP000282654"/>
    </source>
</evidence>
<dbReference type="EMBL" id="RKRE01000003">
    <property type="protein sequence ID" value="RPF42433.1"/>
    <property type="molecule type" value="Genomic_DNA"/>
</dbReference>
<dbReference type="Proteomes" id="UP000282654">
    <property type="component" value="Unassembled WGS sequence"/>
</dbReference>